<evidence type="ECO:0000313" key="4">
    <source>
        <dbReference type="Proteomes" id="UP000041254"/>
    </source>
</evidence>
<dbReference type="Proteomes" id="UP000041254">
    <property type="component" value="Unassembled WGS sequence"/>
</dbReference>
<proteinExistence type="predicted"/>
<gene>
    <name evidence="3" type="ORF">Vbra_4557</name>
</gene>
<dbReference type="AlphaFoldDB" id="A0A0G4GN73"/>
<evidence type="ECO:0000256" key="1">
    <source>
        <dbReference type="SAM" id="Coils"/>
    </source>
</evidence>
<feature type="compositionally biased region" description="Low complexity" evidence="2">
    <location>
        <begin position="338"/>
        <end position="347"/>
    </location>
</feature>
<reference evidence="3 4" key="1">
    <citation type="submission" date="2014-11" db="EMBL/GenBank/DDBJ databases">
        <authorList>
            <person name="Zhu J."/>
            <person name="Qi W."/>
            <person name="Song R."/>
        </authorList>
    </citation>
    <scope>NUCLEOTIDE SEQUENCE [LARGE SCALE GENOMIC DNA]</scope>
</reference>
<protein>
    <submittedName>
        <fullName evidence="3">Uncharacterized protein</fullName>
    </submittedName>
</protein>
<accession>A0A0G4GN73</accession>
<dbReference type="STRING" id="1169540.A0A0G4GN73"/>
<evidence type="ECO:0000256" key="2">
    <source>
        <dbReference type="SAM" id="MobiDB-lite"/>
    </source>
</evidence>
<dbReference type="InParanoid" id="A0A0G4GN73"/>
<dbReference type="Gene3D" id="6.10.140.1350">
    <property type="match status" value="1"/>
</dbReference>
<dbReference type="VEuPathDB" id="CryptoDB:Vbra_4557"/>
<name>A0A0G4GN73_VITBC</name>
<dbReference type="EMBL" id="CDMY01000730">
    <property type="protein sequence ID" value="CEM31615.1"/>
    <property type="molecule type" value="Genomic_DNA"/>
</dbReference>
<feature type="region of interest" description="Disordered" evidence="2">
    <location>
        <begin position="338"/>
        <end position="358"/>
    </location>
</feature>
<organism evidence="3 4">
    <name type="scientific">Vitrella brassicaformis (strain CCMP3155)</name>
    <dbReference type="NCBI Taxonomy" id="1169540"/>
    <lineage>
        <taxon>Eukaryota</taxon>
        <taxon>Sar</taxon>
        <taxon>Alveolata</taxon>
        <taxon>Colpodellida</taxon>
        <taxon>Vitrellaceae</taxon>
        <taxon>Vitrella</taxon>
    </lineage>
</organism>
<keyword evidence="1" id="KW-0175">Coiled coil</keyword>
<keyword evidence="4" id="KW-1185">Reference proteome</keyword>
<evidence type="ECO:0000313" key="3">
    <source>
        <dbReference type="EMBL" id="CEM31615.1"/>
    </source>
</evidence>
<sequence>MFLSRISPDGKRQFEAIASKIDEDDRRLVRIKELRKSVRDSRDSLEKRALRLAEDQQNTDARMRTTEMTLEKWNEEATELEGKFNDFLRLAQRVAPSEGEAPSGSVTLPSQYFQDLYVRLGRQLWQLKMRLKEVDEAIQMMQQDAQATQGTWLSLHLSRIEKIFRAQHYNYKHLAVTLSRLSKQVDGLKAVAARNPQVADLLAKKAPHAVSGPPLDLPHAAARQAGIQATLLGPLAGAGSSLLFGQPQPQAAASPLFTSPQQTGGLGASLFSAPQGPGGGLFGASSQGATTSLFGASQPARGGIFGAQSGQQQTAGLFGATTAGGLPGGAAGAAFLTPQTQQQQQQPHFGTAAPFVRR</sequence>
<feature type="coiled-coil region" evidence="1">
    <location>
        <begin position="63"/>
        <end position="90"/>
    </location>
</feature>